<gene>
    <name evidence="2" type="ORF">ABT39_MTgene4661</name>
</gene>
<comment type="caution">
    <text evidence="2">The sequence shown here is derived from an EMBL/GenBank/DDBJ whole genome shotgun (WGS) entry which is preliminary data.</text>
</comment>
<proteinExistence type="predicted"/>
<keyword evidence="1" id="KW-1133">Transmembrane helix</keyword>
<name>A0A101M0A1_PICGL</name>
<keyword evidence="1" id="KW-0472">Membrane</keyword>
<dbReference type="AlphaFoldDB" id="A0A101M0A1"/>
<organism evidence="2">
    <name type="scientific">Picea glauca</name>
    <name type="common">White spruce</name>
    <name type="synonym">Pinus glauca</name>
    <dbReference type="NCBI Taxonomy" id="3330"/>
    <lineage>
        <taxon>Eukaryota</taxon>
        <taxon>Viridiplantae</taxon>
        <taxon>Streptophyta</taxon>
        <taxon>Embryophyta</taxon>
        <taxon>Tracheophyta</taxon>
        <taxon>Spermatophyta</taxon>
        <taxon>Pinopsida</taxon>
        <taxon>Pinidae</taxon>
        <taxon>Conifers I</taxon>
        <taxon>Pinales</taxon>
        <taxon>Pinaceae</taxon>
        <taxon>Picea</taxon>
    </lineage>
</organism>
<protein>
    <submittedName>
        <fullName evidence="2">Uncharacterized protein</fullName>
    </submittedName>
</protein>
<dbReference type="EMBL" id="LKAM01000005">
    <property type="protein sequence ID" value="KUM48646.1"/>
    <property type="molecule type" value="Genomic_DNA"/>
</dbReference>
<geneLocation type="mitochondrion" evidence="2"/>
<reference evidence="2" key="1">
    <citation type="journal article" date="2015" name="Genome Biol. Evol.">
        <title>Organellar Genomes of White Spruce (Picea glauca): Assembly and Annotation.</title>
        <authorList>
            <person name="Jackman S.D."/>
            <person name="Warren R.L."/>
            <person name="Gibb E.A."/>
            <person name="Vandervalk B.P."/>
            <person name="Mohamadi H."/>
            <person name="Chu J."/>
            <person name="Raymond A."/>
            <person name="Pleasance S."/>
            <person name="Coope R."/>
            <person name="Wildung M.R."/>
            <person name="Ritland C.E."/>
            <person name="Bousquet J."/>
            <person name="Jones S.J."/>
            <person name="Bohlmann J."/>
            <person name="Birol I."/>
        </authorList>
    </citation>
    <scope>NUCLEOTIDE SEQUENCE [LARGE SCALE GENOMIC DNA]</scope>
    <source>
        <tissue evidence="2">Flushing bud</tissue>
    </source>
</reference>
<keyword evidence="2" id="KW-0496">Mitochondrion</keyword>
<evidence type="ECO:0000256" key="1">
    <source>
        <dbReference type="SAM" id="Phobius"/>
    </source>
</evidence>
<keyword evidence="1" id="KW-0812">Transmembrane</keyword>
<evidence type="ECO:0000313" key="2">
    <source>
        <dbReference type="EMBL" id="KUM48646.1"/>
    </source>
</evidence>
<accession>A0A101M0A1</accession>
<sequence>MLSQGQVGKSKGWFRPCFLLLGLLVQQNMHPLILIYCATFYCILGKYIYISL</sequence>
<feature type="transmembrane region" description="Helical" evidence="1">
    <location>
        <begin position="29"/>
        <end position="49"/>
    </location>
</feature>